<dbReference type="Pfam" id="PF03676">
    <property type="entry name" value="PHAF1"/>
    <property type="match status" value="1"/>
</dbReference>
<dbReference type="Proteomes" id="UP000829354">
    <property type="component" value="Chromosome I"/>
</dbReference>
<name>A0AAE9E0F1_CAEBR</name>
<dbReference type="InterPro" id="IPR005373">
    <property type="entry name" value="PHAF1"/>
</dbReference>
<proteinExistence type="inferred from homology"/>
<sequence>MVAFFERRAKIIEHARRQLVMKNHRNCRRHMVPRCVFDAARFGNSSVISSTLENERIVDKQLVPELFLNQSTESSTWVMNSVVFNFHLRLNLSTTSANFNPIPPLFGLFSHPIADERMDFWDQLRLCESQHVRAYCFSFFSMRCVVMSLDGRLSISEVCSLAGDVLFDFVSKRVIKFVLHTNAPGHCDFGIYSRCNFSILLKDNQYEICTDSKFDEFSHEFMGDSSSPRPVVLSRHEQQPFGSSFCYGTKQIIVEVMENGFLSSLSIYDGSKDK</sequence>
<dbReference type="PANTHER" id="PTHR13465:SF2">
    <property type="entry name" value="PHAGOSOME ASSEMBLY FACTOR 1"/>
    <property type="match status" value="1"/>
</dbReference>
<dbReference type="AlphaFoldDB" id="A0AAE9E0F1"/>
<evidence type="ECO:0000313" key="2">
    <source>
        <dbReference type="EMBL" id="UMM11318.1"/>
    </source>
</evidence>
<evidence type="ECO:0000256" key="1">
    <source>
        <dbReference type="ARBA" id="ARBA00024339"/>
    </source>
</evidence>
<reference evidence="2 3" key="1">
    <citation type="submission" date="2022-04" db="EMBL/GenBank/DDBJ databases">
        <title>Chromosome-level reference genomes for two strains of Caenorhabditis briggsae: an improved platform for comparative genomics.</title>
        <authorList>
            <person name="Stevens L."/>
            <person name="Andersen E."/>
        </authorList>
    </citation>
    <scope>NUCLEOTIDE SEQUENCE [LARGE SCALE GENOMIC DNA]</scope>
    <source>
        <strain evidence="2">VX34</strain>
        <tissue evidence="2">Whole-organism</tissue>
    </source>
</reference>
<dbReference type="PANTHER" id="PTHR13465">
    <property type="entry name" value="UPF0183 PROTEIN"/>
    <property type="match status" value="1"/>
</dbReference>
<gene>
    <name evidence="2" type="ORF">L5515_000666</name>
</gene>
<dbReference type="InterPro" id="IPR039156">
    <property type="entry name" value="PHAF1/BROMI"/>
</dbReference>
<comment type="similarity">
    <text evidence="1">Belongs to the PHAF1 family.</text>
</comment>
<dbReference type="EMBL" id="CP092620">
    <property type="protein sequence ID" value="UMM11318.1"/>
    <property type="molecule type" value="Genomic_DNA"/>
</dbReference>
<keyword evidence="3" id="KW-1185">Reference proteome</keyword>
<accession>A0AAE9E0F1</accession>
<organism evidence="2 3">
    <name type="scientific">Caenorhabditis briggsae</name>
    <dbReference type="NCBI Taxonomy" id="6238"/>
    <lineage>
        <taxon>Eukaryota</taxon>
        <taxon>Metazoa</taxon>
        <taxon>Ecdysozoa</taxon>
        <taxon>Nematoda</taxon>
        <taxon>Chromadorea</taxon>
        <taxon>Rhabditida</taxon>
        <taxon>Rhabditina</taxon>
        <taxon>Rhabditomorpha</taxon>
        <taxon>Rhabditoidea</taxon>
        <taxon>Rhabditidae</taxon>
        <taxon>Peloderinae</taxon>
        <taxon>Caenorhabditis</taxon>
    </lineage>
</organism>
<evidence type="ECO:0000313" key="3">
    <source>
        <dbReference type="Proteomes" id="UP000829354"/>
    </source>
</evidence>
<protein>
    <submittedName>
        <fullName evidence="2">Uncharacterized protein</fullName>
    </submittedName>
</protein>